<accession>A0A379TXB9</accession>
<feature type="domain" description="L,D-transpeptidase C-terminal" evidence="1">
    <location>
        <begin position="3"/>
        <end position="34"/>
    </location>
</feature>
<evidence type="ECO:0000259" key="1">
    <source>
        <dbReference type="Pfam" id="PF17969"/>
    </source>
</evidence>
<keyword evidence="2" id="KW-0808">Transferase</keyword>
<evidence type="ECO:0000313" key="3">
    <source>
        <dbReference type="Proteomes" id="UP000254633"/>
    </source>
</evidence>
<protein>
    <submittedName>
        <fullName evidence="2">LD-transpeptidase YcfS</fullName>
        <ecNumber evidence="2">2.-.-.-</ecNumber>
    </submittedName>
</protein>
<dbReference type="InterPro" id="IPR041597">
    <property type="entry name" value="Ldt_C"/>
</dbReference>
<dbReference type="GO" id="GO:0016740">
    <property type="term" value="F:transferase activity"/>
    <property type="evidence" value="ECO:0007669"/>
    <property type="project" value="UniProtKB-KW"/>
</dbReference>
<gene>
    <name evidence="2" type="primary">ycfS_1</name>
    <name evidence="2" type="ORF">NCTC10060_02367</name>
</gene>
<dbReference type="EC" id="2.-.-.-" evidence="2"/>
<proteinExistence type="predicted"/>
<sequence>MLNGPIQTFKDAPQTDAAVMEHVMEVRSGMPVDVTRHPETKPQSL</sequence>
<dbReference type="Pfam" id="PF17969">
    <property type="entry name" value="Ldt_C"/>
    <property type="match status" value="1"/>
</dbReference>
<name>A0A379TXB9_SALDZ</name>
<reference evidence="2 3" key="1">
    <citation type="submission" date="2018-06" db="EMBL/GenBank/DDBJ databases">
        <authorList>
            <consortium name="Pathogen Informatics"/>
            <person name="Doyle S."/>
        </authorList>
    </citation>
    <scope>NUCLEOTIDE SEQUENCE [LARGE SCALE GENOMIC DNA]</scope>
    <source>
        <strain evidence="2 3">NCTC10060</strain>
    </source>
</reference>
<dbReference type="EMBL" id="UGXH01000003">
    <property type="protein sequence ID" value="SUG55238.1"/>
    <property type="molecule type" value="Genomic_DNA"/>
</dbReference>
<dbReference type="Proteomes" id="UP000254633">
    <property type="component" value="Unassembled WGS sequence"/>
</dbReference>
<organism evidence="2 3">
    <name type="scientific">Salmonella diarizonae</name>
    <dbReference type="NCBI Taxonomy" id="59204"/>
    <lineage>
        <taxon>Bacteria</taxon>
        <taxon>Pseudomonadati</taxon>
        <taxon>Pseudomonadota</taxon>
        <taxon>Gammaproteobacteria</taxon>
        <taxon>Enterobacterales</taxon>
        <taxon>Enterobacteriaceae</taxon>
        <taxon>Salmonella</taxon>
    </lineage>
</organism>
<evidence type="ECO:0000313" key="2">
    <source>
        <dbReference type="EMBL" id="SUG55238.1"/>
    </source>
</evidence>
<dbReference type="AlphaFoldDB" id="A0A379TXB9"/>